<evidence type="ECO:0000259" key="4">
    <source>
        <dbReference type="PROSITE" id="PS51118"/>
    </source>
</evidence>
<evidence type="ECO:0000313" key="5">
    <source>
        <dbReference type="EMBL" id="THV22951.1"/>
    </source>
</evidence>
<reference evidence="5 6" key="1">
    <citation type="submission" date="2019-04" db="EMBL/GenBank/DDBJ databases">
        <title>Genome sequence of strain shin9-1.</title>
        <authorList>
            <person name="Gao J."/>
            <person name="Sun J."/>
        </authorList>
    </citation>
    <scope>NUCLEOTIDE SEQUENCE [LARGE SCALE GENOMIC DNA]</scope>
    <source>
        <strain evidence="6">shin9-1</strain>
    </source>
</reference>
<dbReference type="InterPro" id="IPR002577">
    <property type="entry name" value="HTH_HxlR"/>
</dbReference>
<dbReference type="OrthoDB" id="9782219at2"/>
<dbReference type="SUPFAM" id="SSF46785">
    <property type="entry name" value="Winged helix' DNA-binding domain"/>
    <property type="match status" value="1"/>
</dbReference>
<protein>
    <submittedName>
        <fullName evidence="5">Helix-turn-helix transcriptional regulator</fullName>
    </submittedName>
</protein>
<evidence type="ECO:0000313" key="6">
    <source>
        <dbReference type="Proteomes" id="UP000308828"/>
    </source>
</evidence>
<keyword evidence="1" id="KW-0805">Transcription regulation</keyword>
<gene>
    <name evidence="5" type="ORF">FAA97_09960</name>
</gene>
<dbReference type="Gene3D" id="1.10.10.10">
    <property type="entry name" value="Winged helix-like DNA-binding domain superfamily/Winged helix DNA-binding domain"/>
    <property type="match status" value="1"/>
</dbReference>
<dbReference type="PANTHER" id="PTHR33204:SF37">
    <property type="entry name" value="HTH-TYPE TRANSCRIPTIONAL REGULATOR YODB"/>
    <property type="match status" value="1"/>
</dbReference>
<dbReference type="InterPro" id="IPR023187">
    <property type="entry name" value="Tscrpt_reg_MarR-type_CS"/>
</dbReference>
<organism evidence="5 6">
    <name type="scientific">Peteryoungia ipomoeae</name>
    <dbReference type="NCBI Taxonomy" id="1210932"/>
    <lineage>
        <taxon>Bacteria</taxon>
        <taxon>Pseudomonadati</taxon>
        <taxon>Pseudomonadota</taxon>
        <taxon>Alphaproteobacteria</taxon>
        <taxon>Hyphomicrobiales</taxon>
        <taxon>Rhizobiaceae</taxon>
        <taxon>Peteryoungia</taxon>
    </lineage>
</organism>
<proteinExistence type="predicted"/>
<dbReference type="AlphaFoldDB" id="A0A4S8P0Z6"/>
<evidence type="ECO:0000256" key="2">
    <source>
        <dbReference type="ARBA" id="ARBA00023125"/>
    </source>
</evidence>
<keyword evidence="3" id="KW-0804">Transcription</keyword>
<dbReference type="PROSITE" id="PS01117">
    <property type="entry name" value="HTH_MARR_1"/>
    <property type="match status" value="1"/>
</dbReference>
<dbReference type="Proteomes" id="UP000308828">
    <property type="component" value="Unassembled WGS sequence"/>
</dbReference>
<comment type="caution">
    <text evidence="5">The sequence shown here is derived from an EMBL/GenBank/DDBJ whole genome shotgun (WGS) entry which is preliminary data.</text>
</comment>
<dbReference type="Pfam" id="PF01638">
    <property type="entry name" value="HxlR"/>
    <property type="match status" value="1"/>
</dbReference>
<sequence>MSGVSHYNGYLCAGEGIATNVLSDRLARLEATGFVTKARDPADGRRHVYSLTDKGADLAPVLSAIVVWAARHTATDATADAVAALGEGGGRPAGR</sequence>
<dbReference type="EMBL" id="STGV01000003">
    <property type="protein sequence ID" value="THV22951.1"/>
    <property type="molecule type" value="Genomic_DNA"/>
</dbReference>
<feature type="domain" description="HTH hxlR-type" evidence="4">
    <location>
        <begin position="1"/>
        <end position="77"/>
    </location>
</feature>
<name>A0A4S8P0Z6_9HYPH</name>
<dbReference type="InterPro" id="IPR036388">
    <property type="entry name" value="WH-like_DNA-bd_sf"/>
</dbReference>
<evidence type="ECO:0000256" key="3">
    <source>
        <dbReference type="ARBA" id="ARBA00023163"/>
    </source>
</evidence>
<dbReference type="PANTHER" id="PTHR33204">
    <property type="entry name" value="TRANSCRIPTIONAL REGULATOR, MARR FAMILY"/>
    <property type="match status" value="1"/>
</dbReference>
<evidence type="ECO:0000256" key="1">
    <source>
        <dbReference type="ARBA" id="ARBA00023015"/>
    </source>
</evidence>
<keyword evidence="6" id="KW-1185">Reference proteome</keyword>
<dbReference type="PROSITE" id="PS51118">
    <property type="entry name" value="HTH_HXLR"/>
    <property type="match status" value="1"/>
</dbReference>
<accession>A0A4S8P0Z6</accession>
<dbReference type="InterPro" id="IPR036390">
    <property type="entry name" value="WH_DNA-bd_sf"/>
</dbReference>
<dbReference type="GO" id="GO:0003677">
    <property type="term" value="F:DNA binding"/>
    <property type="evidence" value="ECO:0007669"/>
    <property type="project" value="UniProtKB-KW"/>
</dbReference>
<keyword evidence="2" id="KW-0238">DNA-binding</keyword>